<evidence type="ECO:0000256" key="6">
    <source>
        <dbReference type="ARBA" id="ARBA00044147"/>
    </source>
</evidence>
<dbReference type="PANTHER" id="PTHR10233">
    <property type="entry name" value="TRANSLATION INITIATION FACTOR EIF-2B"/>
    <property type="match status" value="1"/>
</dbReference>
<keyword evidence="4" id="KW-0396">Initiation factor</keyword>
<evidence type="ECO:0000256" key="10">
    <source>
        <dbReference type="SAM" id="MobiDB-lite"/>
    </source>
</evidence>
<dbReference type="AlphaFoldDB" id="A0A0N5A8Y6"/>
<evidence type="ECO:0000256" key="1">
    <source>
        <dbReference type="ARBA" id="ARBA00004514"/>
    </source>
</evidence>
<keyword evidence="3" id="KW-0963">Cytoplasm</keyword>
<feature type="compositionally biased region" description="Polar residues" evidence="10">
    <location>
        <begin position="36"/>
        <end position="47"/>
    </location>
</feature>
<feature type="compositionally biased region" description="Low complexity" evidence="10">
    <location>
        <begin position="171"/>
        <end position="180"/>
    </location>
</feature>
<evidence type="ECO:0000313" key="11">
    <source>
        <dbReference type="Proteomes" id="UP000046393"/>
    </source>
</evidence>
<dbReference type="GO" id="GO:0003743">
    <property type="term" value="F:translation initiation factor activity"/>
    <property type="evidence" value="ECO:0007669"/>
    <property type="project" value="UniProtKB-KW"/>
</dbReference>
<comment type="similarity">
    <text evidence="2 9">Belongs to the eIF-2B alpha/beta/delta subunits family.</text>
</comment>
<keyword evidence="5" id="KW-0648">Protein biosynthesis</keyword>
<dbReference type="Pfam" id="PF01008">
    <property type="entry name" value="IF-2B"/>
    <property type="match status" value="1"/>
</dbReference>
<evidence type="ECO:0000256" key="9">
    <source>
        <dbReference type="RuleBase" id="RU003814"/>
    </source>
</evidence>
<evidence type="ECO:0000256" key="3">
    <source>
        <dbReference type="ARBA" id="ARBA00022490"/>
    </source>
</evidence>
<dbReference type="GO" id="GO:0005829">
    <property type="term" value="C:cytosol"/>
    <property type="evidence" value="ECO:0007669"/>
    <property type="project" value="UniProtKB-SubCell"/>
</dbReference>
<dbReference type="SUPFAM" id="SSF100950">
    <property type="entry name" value="NagB/RpiA/CoA transferase-like"/>
    <property type="match status" value="1"/>
</dbReference>
<keyword evidence="11" id="KW-1185">Reference proteome</keyword>
<dbReference type="PANTHER" id="PTHR10233:SF14">
    <property type="entry name" value="TRANSLATION INITIATION FACTOR EIF-2B SUBUNIT DELTA"/>
    <property type="match status" value="1"/>
</dbReference>
<feature type="compositionally biased region" description="Polar residues" evidence="10">
    <location>
        <begin position="132"/>
        <end position="147"/>
    </location>
</feature>
<feature type="compositionally biased region" description="Basic and acidic residues" evidence="10">
    <location>
        <begin position="24"/>
        <end position="35"/>
    </location>
</feature>
<evidence type="ECO:0000313" key="12">
    <source>
        <dbReference type="WBParaSite" id="SMUV_0000055001-mRNA-1"/>
    </source>
</evidence>
<dbReference type="InterPro" id="IPR042529">
    <property type="entry name" value="IF_2B-like_C"/>
</dbReference>
<evidence type="ECO:0000256" key="2">
    <source>
        <dbReference type="ARBA" id="ARBA00007251"/>
    </source>
</evidence>
<name>A0A0N5A8Y6_9BILA</name>
<feature type="compositionally biased region" description="Low complexity" evidence="10">
    <location>
        <begin position="118"/>
        <end position="131"/>
    </location>
</feature>
<accession>A0A0N5A8Y6</accession>
<protein>
    <recommendedName>
        <fullName evidence="6">Translation initiation factor eIF2B subunit delta</fullName>
    </recommendedName>
    <alternativeName>
        <fullName evidence="7">eIF2B GDP-GTP exchange factor subunit delta</fullName>
    </alternativeName>
</protein>
<evidence type="ECO:0000256" key="8">
    <source>
        <dbReference type="ARBA" id="ARBA00046432"/>
    </source>
</evidence>
<feature type="compositionally biased region" description="Basic and acidic residues" evidence="10">
    <location>
        <begin position="87"/>
        <end position="115"/>
    </location>
</feature>
<comment type="subunit">
    <text evidence="8">Component of the translation initiation factor 2B (eIF2B) complex which is a heterodecamer of two sets of five different subunits: alpha, beta, gamma, delta and epsilon. Subunits alpha, beta and delta comprise a regulatory subcomplex and subunits epsilon and gamma comprise a catalytic subcomplex. Within the complex, the hexameric regulatory complex resides at the center, with the two heterodimeric catalytic subcomplexes bound on opposite sides.</text>
</comment>
<reference evidence="12" key="1">
    <citation type="submission" date="2017-02" db="UniProtKB">
        <authorList>
            <consortium name="WormBaseParasite"/>
        </authorList>
    </citation>
    <scope>IDENTIFICATION</scope>
</reference>
<organism evidence="11 12">
    <name type="scientific">Syphacia muris</name>
    <dbReference type="NCBI Taxonomy" id="451379"/>
    <lineage>
        <taxon>Eukaryota</taxon>
        <taxon>Metazoa</taxon>
        <taxon>Ecdysozoa</taxon>
        <taxon>Nematoda</taxon>
        <taxon>Chromadorea</taxon>
        <taxon>Rhabditida</taxon>
        <taxon>Spirurina</taxon>
        <taxon>Oxyuridomorpha</taxon>
        <taxon>Oxyuroidea</taxon>
        <taxon>Oxyuridae</taxon>
        <taxon>Syphacia</taxon>
    </lineage>
</organism>
<comment type="subcellular location">
    <subcellularLocation>
        <location evidence="1">Cytoplasm</location>
        <location evidence="1">Cytosol</location>
    </subcellularLocation>
</comment>
<evidence type="ECO:0000256" key="7">
    <source>
        <dbReference type="ARBA" id="ARBA00044356"/>
    </source>
</evidence>
<dbReference type="InterPro" id="IPR000649">
    <property type="entry name" value="IF-2B-related"/>
</dbReference>
<evidence type="ECO:0000256" key="4">
    <source>
        <dbReference type="ARBA" id="ARBA00022540"/>
    </source>
</evidence>
<dbReference type="WBParaSite" id="SMUV_0000055001-mRNA-1">
    <property type="protein sequence ID" value="SMUV_0000055001-mRNA-1"/>
    <property type="gene ID" value="SMUV_0000055001"/>
</dbReference>
<dbReference type="Proteomes" id="UP000046393">
    <property type="component" value="Unplaced"/>
</dbReference>
<sequence length="533" mass="58299">MFEFLIGRAKDKFEPKTIAMGGGKKNDKRSGRDTEQQTPKISSTSIKNTDRDVTAVTSKLNHLTVNDQNETASSSAQKPVSGSKSKQKPENLKSDTRTKEEILAERKMKAAELKAKKAAAAAKKAASAANKSSIRTQQENSHGGKNSTSKRDNEDKSQQKAVNDISEQLISTSTSSTSTSNLKGSGDQPRTSITVPTSCLSTPFRHVHFDMTPESSDQTVRRQSSQCDVSTADVHPAFLNFAARCASGHVVGIDAVCLEFIHSFKQFLLDYTLDANVKMSYDFGARLDQQIRYLTGNGTHPLPLPLWNVVRQLKKEINQLPDTTSEITGKEALRDWLDDFVTQNFDLAFKAISSFCYYKMINLNYIVTYSWCPVVEKIILDAYERGLKFHLSIIDSDTTQRGKQFAKKLSALNIPCTYGILNALGYVTKQCNMILLGCSAILSNGYVVADRGSSLVALVGSAINVPVLVAAQTLKFADTAQLFNKGSSKTNILLEEPKEIVSADLITAVVTELRILHPSSAPAVLKAKQLAVG</sequence>
<feature type="compositionally biased region" description="Polar residues" evidence="10">
    <location>
        <begin position="55"/>
        <end position="84"/>
    </location>
</feature>
<evidence type="ECO:0000256" key="5">
    <source>
        <dbReference type="ARBA" id="ARBA00022917"/>
    </source>
</evidence>
<proteinExistence type="inferred from homology"/>
<feature type="region of interest" description="Disordered" evidence="10">
    <location>
        <begin position="1"/>
        <end position="197"/>
    </location>
</feature>
<dbReference type="Gene3D" id="3.40.50.10470">
    <property type="entry name" value="Translation initiation factor eif-2b, domain 2"/>
    <property type="match status" value="1"/>
</dbReference>
<dbReference type="STRING" id="451379.A0A0N5A8Y6"/>
<feature type="compositionally biased region" description="Polar residues" evidence="10">
    <location>
        <begin position="159"/>
        <end position="170"/>
    </location>
</feature>
<dbReference type="InterPro" id="IPR037171">
    <property type="entry name" value="NagB/RpiA_transferase-like"/>
</dbReference>
<feature type="compositionally biased region" description="Basic and acidic residues" evidence="10">
    <location>
        <begin position="149"/>
        <end position="158"/>
    </location>
</feature>
<feature type="compositionally biased region" description="Polar residues" evidence="10">
    <location>
        <begin position="188"/>
        <end position="197"/>
    </location>
</feature>